<dbReference type="PANTHER" id="PTHR45714">
    <property type="entry name" value="HOMEOBOX-LEUCINE ZIPPER PROTEIN HAT14"/>
    <property type="match status" value="1"/>
</dbReference>
<dbReference type="EMBL" id="CP144696">
    <property type="protein sequence ID" value="WVZ11438.1"/>
    <property type="molecule type" value="Genomic_DNA"/>
</dbReference>
<dbReference type="PROSITE" id="PS00027">
    <property type="entry name" value="HOMEOBOX_1"/>
    <property type="match status" value="1"/>
</dbReference>
<dbReference type="Gene3D" id="1.10.10.60">
    <property type="entry name" value="Homeodomain-like"/>
    <property type="match status" value="1"/>
</dbReference>
<keyword evidence="13" id="KW-1185">Reference proteome</keyword>
<gene>
    <name evidence="12" type="ORF">V8G54_015968</name>
</gene>
<dbReference type="InterPro" id="IPR017970">
    <property type="entry name" value="Homeobox_CS"/>
</dbReference>
<accession>A0AAQ3NN70</accession>
<feature type="coiled-coil region" evidence="10">
    <location>
        <begin position="154"/>
        <end position="188"/>
    </location>
</feature>
<evidence type="ECO:0000256" key="7">
    <source>
        <dbReference type="ARBA" id="ARBA00023242"/>
    </source>
</evidence>
<keyword evidence="7 8" id="KW-0539">Nucleus</keyword>
<dbReference type="Proteomes" id="UP001374535">
    <property type="component" value="Chromosome 5"/>
</dbReference>
<dbReference type="GO" id="GO:0005634">
    <property type="term" value="C:nucleus"/>
    <property type="evidence" value="ECO:0007669"/>
    <property type="project" value="UniProtKB-SubCell"/>
</dbReference>
<evidence type="ECO:0000256" key="2">
    <source>
        <dbReference type="ARBA" id="ARBA00006074"/>
    </source>
</evidence>
<comment type="similarity">
    <text evidence="2">Belongs to the HD-ZIP homeobox family. Class II subfamily.</text>
</comment>
<feature type="DNA-binding region" description="Homeobox" evidence="8">
    <location>
        <begin position="67"/>
        <end position="126"/>
    </location>
</feature>
<reference evidence="12 13" key="1">
    <citation type="journal article" date="2023" name="Life. Sci Alliance">
        <title>Evolutionary insights into 3D genome organization and epigenetic landscape of Vigna mungo.</title>
        <authorList>
            <person name="Junaid A."/>
            <person name="Singh B."/>
            <person name="Bhatia S."/>
        </authorList>
    </citation>
    <scope>NUCLEOTIDE SEQUENCE [LARGE SCALE GENOMIC DNA]</scope>
    <source>
        <strain evidence="12">Urdbean</strain>
    </source>
</reference>
<keyword evidence="4 8" id="KW-0238">DNA-binding</keyword>
<dbReference type="InterPro" id="IPR009057">
    <property type="entry name" value="Homeodomain-like_sf"/>
</dbReference>
<name>A0AAQ3NN70_VIGMU</name>
<dbReference type="AlphaFoldDB" id="A0AAQ3NN70"/>
<evidence type="ECO:0000256" key="1">
    <source>
        <dbReference type="ARBA" id="ARBA00004123"/>
    </source>
</evidence>
<dbReference type="PROSITE" id="PS50071">
    <property type="entry name" value="HOMEOBOX_2"/>
    <property type="match status" value="1"/>
</dbReference>
<evidence type="ECO:0000256" key="10">
    <source>
        <dbReference type="SAM" id="Coils"/>
    </source>
</evidence>
<evidence type="ECO:0000259" key="11">
    <source>
        <dbReference type="PROSITE" id="PS50071"/>
    </source>
</evidence>
<evidence type="ECO:0000256" key="4">
    <source>
        <dbReference type="ARBA" id="ARBA00023125"/>
    </source>
</evidence>
<dbReference type="SMART" id="SM00389">
    <property type="entry name" value="HOX"/>
    <property type="match status" value="1"/>
</dbReference>
<dbReference type="InterPro" id="IPR003106">
    <property type="entry name" value="Leu_zip_homeo"/>
</dbReference>
<dbReference type="Pfam" id="PF02183">
    <property type="entry name" value="HALZ"/>
    <property type="match status" value="1"/>
</dbReference>
<proteinExistence type="inferred from homology"/>
<evidence type="ECO:0000313" key="13">
    <source>
        <dbReference type="Proteomes" id="UP001374535"/>
    </source>
</evidence>
<dbReference type="SUPFAM" id="SSF46689">
    <property type="entry name" value="Homeodomain-like"/>
    <property type="match status" value="1"/>
</dbReference>
<dbReference type="SMART" id="SM00340">
    <property type="entry name" value="HALZ"/>
    <property type="match status" value="1"/>
</dbReference>
<dbReference type="GO" id="GO:0043565">
    <property type="term" value="F:sequence-specific DNA binding"/>
    <property type="evidence" value="ECO:0007669"/>
    <property type="project" value="InterPro"/>
</dbReference>
<evidence type="ECO:0000256" key="6">
    <source>
        <dbReference type="ARBA" id="ARBA00023163"/>
    </source>
</evidence>
<evidence type="ECO:0000256" key="5">
    <source>
        <dbReference type="ARBA" id="ARBA00023155"/>
    </source>
</evidence>
<dbReference type="CDD" id="cd00086">
    <property type="entry name" value="homeodomain"/>
    <property type="match status" value="1"/>
</dbReference>
<keyword evidence="3" id="KW-0805">Transcription regulation</keyword>
<sequence length="230" mass="26227">MEDAEECITGLCLGLGMGGYVPKKGKQEENRPVVDLAFELRPKGEAINLNHDKVESTDSDNSNYNNGCRKKLRLSKDQSSMLENSFKLHSTLNPVQKQALADQLNLKTRQVEVWFQNRRASFRFIDIALFDLDELLCIKYVGFLKGRCLGETKLKQTEVDREWLKKQCQNLSDENKRLKKELQELRALKVGPSPMCIQLSKTATLTMCSSCEKLVKLDEGKNNIELKGRN</sequence>
<dbReference type="InterPro" id="IPR001356">
    <property type="entry name" value="HD"/>
</dbReference>
<protein>
    <recommendedName>
        <fullName evidence="11">Homeobox domain-containing protein</fullName>
    </recommendedName>
</protein>
<feature type="domain" description="Homeobox" evidence="11">
    <location>
        <begin position="65"/>
        <end position="125"/>
    </location>
</feature>
<dbReference type="PANTHER" id="PTHR45714:SF72">
    <property type="entry name" value="HOMEOBOX-LEUCINE ZIPPER PROTEIN HOX26-RELATED"/>
    <property type="match status" value="1"/>
</dbReference>
<evidence type="ECO:0000256" key="8">
    <source>
        <dbReference type="PROSITE-ProRule" id="PRU00108"/>
    </source>
</evidence>
<evidence type="ECO:0000313" key="12">
    <source>
        <dbReference type="EMBL" id="WVZ11438.1"/>
    </source>
</evidence>
<evidence type="ECO:0000256" key="3">
    <source>
        <dbReference type="ARBA" id="ARBA00023015"/>
    </source>
</evidence>
<keyword evidence="6" id="KW-0804">Transcription</keyword>
<dbReference type="Pfam" id="PF00046">
    <property type="entry name" value="Homeodomain"/>
    <property type="match status" value="1"/>
</dbReference>
<comment type="subcellular location">
    <subcellularLocation>
        <location evidence="1 8 9">Nucleus</location>
    </subcellularLocation>
</comment>
<organism evidence="12 13">
    <name type="scientific">Vigna mungo</name>
    <name type="common">Black gram</name>
    <name type="synonym">Phaseolus mungo</name>
    <dbReference type="NCBI Taxonomy" id="3915"/>
    <lineage>
        <taxon>Eukaryota</taxon>
        <taxon>Viridiplantae</taxon>
        <taxon>Streptophyta</taxon>
        <taxon>Embryophyta</taxon>
        <taxon>Tracheophyta</taxon>
        <taxon>Spermatophyta</taxon>
        <taxon>Magnoliopsida</taxon>
        <taxon>eudicotyledons</taxon>
        <taxon>Gunneridae</taxon>
        <taxon>Pentapetalae</taxon>
        <taxon>rosids</taxon>
        <taxon>fabids</taxon>
        <taxon>Fabales</taxon>
        <taxon>Fabaceae</taxon>
        <taxon>Papilionoideae</taxon>
        <taxon>50 kb inversion clade</taxon>
        <taxon>NPAAA clade</taxon>
        <taxon>indigoferoid/millettioid clade</taxon>
        <taxon>Phaseoleae</taxon>
        <taxon>Vigna</taxon>
    </lineage>
</organism>
<keyword evidence="10" id="KW-0175">Coiled coil</keyword>
<evidence type="ECO:0000256" key="9">
    <source>
        <dbReference type="RuleBase" id="RU000682"/>
    </source>
</evidence>
<keyword evidence="5 8" id="KW-0371">Homeobox</keyword>
<dbReference type="InterPro" id="IPR050762">
    <property type="entry name" value="HD-ZIP_Homeobox_LZ_Class_II"/>
</dbReference>
<dbReference type="GO" id="GO:0000981">
    <property type="term" value="F:DNA-binding transcription factor activity, RNA polymerase II-specific"/>
    <property type="evidence" value="ECO:0007669"/>
    <property type="project" value="InterPro"/>
</dbReference>